<dbReference type="PANTHER" id="PTHR46523:SF1">
    <property type="entry name" value="DCTP PYROPHOSPHATASE 1"/>
    <property type="match status" value="1"/>
</dbReference>
<dbReference type="InterPro" id="IPR025984">
    <property type="entry name" value="DCTPP"/>
</dbReference>
<evidence type="ECO:0000313" key="1">
    <source>
        <dbReference type="EMBL" id="TLP35496.1"/>
    </source>
</evidence>
<dbReference type="InterPro" id="IPR052555">
    <property type="entry name" value="dCTP_Pyrophosphatase"/>
</dbReference>
<accession>A0A5R8XXD3</accession>
<dbReference type="SUPFAM" id="SSF101386">
    <property type="entry name" value="all-alpha NTP pyrophosphatases"/>
    <property type="match status" value="1"/>
</dbReference>
<proteinExistence type="predicted"/>
<keyword evidence="2" id="KW-1185">Reference proteome</keyword>
<dbReference type="PIRSF" id="PIRSF029826">
    <property type="entry name" value="UCP029826_pph"/>
    <property type="match status" value="1"/>
</dbReference>
<dbReference type="GO" id="GO:0009143">
    <property type="term" value="P:nucleoside triphosphate catabolic process"/>
    <property type="evidence" value="ECO:0007669"/>
    <property type="project" value="InterPro"/>
</dbReference>
<dbReference type="EMBL" id="VANU01000008">
    <property type="protein sequence ID" value="TLP35496.1"/>
    <property type="molecule type" value="Genomic_DNA"/>
</dbReference>
<gene>
    <name evidence="1" type="ORF">FDK22_14690</name>
</gene>
<sequence>MDINKIKNILKNFSQERDWEQFHSPKNLSMALSVEASELVEIFQWLTEEQSYNLTDSKKQHTKEEIADIAIYLLRICMKLDIDLEEAILEKMKKNEEKYPVDKVKGSAKKYTEL</sequence>
<dbReference type="RefSeq" id="WP_138153745.1">
    <property type="nucleotide sequence ID" value="NZ_VANU01000008.1"/>
</dbReference>
<evidence type="ECO:0000313" key="2">
    <source>
        <dbReference type="Proteomes" id="UP000308901"/>
    </source>
</evidence>
<dbReference type="CDD" id="cd11537">
    <property type="entry name" value="NTP-PPase_RS21-C6_like"/>
    <property type="match status" value="1"/>
</dbReference>
<dbReference type="Gene3D" id="1.10.287.1080">
    <property type="entry name" value="MazG-like"/>
    <property type="match status" value="1"/>
</dbReference>
<comment type="caution">
    <text evidence="1">The sequence shown here is derived from an EMBL/GenBank/DDBJ whole genome shotgun (WGS) entry which is preliminary data.</text>
</comment>
<dbReference type="AlphaFoldDB" id="A0A5R8XXD3"/>
<protein>
    <submittedName>
        <fullName evidence="1">Nucleotide pyrophosphohydrolase</fullName>
    </submittedName>
</protein>
<keyword evidence="1" id="KW-0378">Hydrolase</keyword>
<dbReference type="GO" id="GO:0047429">
    <property type="term" value="F:nucleoside triphosphate diphosphatase activity"/>
    <property type="evidence" value="ECO:0007669"/>
    <property type="project" value="InterPro"/>
</dbReference>
<dbReference type="Pfam" id="PF12643">
    <property type="entry name" value="MazG-like"/>
    <property type="match status" value="1"/>
</dbReference>
<dbReference type="OrthoDB" id="9791898at2"/>
<dbReference type="PANTHER" id="PTHR46523">
    <property type="entry name" value="DCTP PYROPHOSPHATASE 1"/>
    <property type="match status" value="1"/>
</dbReference>
<organism evidence="1 2">
    <name type="scientific">Arcobacter arenosus</name>
    <dbReference type="NCBI Taxonomy" id="2576037"/>
    <lineage>
        <taxon>Bacteria</taxon>
        <taxon>Pseudomonadati</taxon>
        <taxon>Campylobacterota</taxon>
        <taxon>Epsilonproteobacteria</taxon>
        <taxon>Campylobacterales</taxon>
        <taxon>Arcobacteraceae</taxon>
        <taxon>Arcobacter</taxon>
    </lineage>
</organism>
<reference evidence="1 2" key="1">
    <citation type="submission" date="2019-05" db="EMBL/GenBank/DDBJ databases">
        <title>Arcobacter sp. nov., isolated from sea sediment.</title>
        <authorList>
            <person name="Kim W."/>
        </authorList>
    </citation>
    <scope>NUCLEOTIDE SEQUENCE [LARGE SCALE GENOMIC DNA]</scope>
    <source>
        <strain evidence="1 2">CAU 1517</strain>
    </source>
</reference>
<name>A0A5R8XXD3_9BACT</name>
<dbReference type="Proteomes" id="UP000308901">
    <property type="component" value="Unassembled WGS sequence"/>
</dbReference>